<dbReference type="Proteomes" id="UP000243937">
    <property type="component" value="Chromosome"/>
</dbReference>
<evidence type="ECO:0000256" key="7">
    <source>
        <dbReference type="SAM" id="SignalP"/>
    </source>
</evidence>
<keyword evidence="7" id="KW-0732">Signal</keyword>
<keyword evidence="10" id="KW-1185">Reference proteome</keyword>
<evidence type="ECO:0000256" key="2">
    <source>
        <dbReference type="ARBA" id="ARBA00022617"/>
    </source>
</evidence>
<name>A0A1Y0D3D4_9GAMM</name>
<evidence type="ECO:0000256" key="3">
    <source>
        <dbReference type="ARBA" id="ARBA00022723"/>
    </source>
</evidence>
<evidence type="ECO:0000256" key="1">
    <source>
        <dbReference type="ARBA" id="ARBA00022448"/>
    </source>
</evidence>
<dbReference type="InterPro" id="IPR050597">
    <property type="entry name" value="Cytochrome_c_Oxidase_Subunit"/>
</dbReference>
<dbReference type="Gene3D" id="1.10.760.10">
    <property type="entry name" value="Cytochrome c-like domain"/>
    <property type="match status" value="1"/>
</dbReference>
<keyword evidence="4" id="KW-0249">Electron transport</keyword>
<feature type="signal peptide" evidence="7">
    <location>
        <begin position="1"/>
        <end position="26"/>
    </location>
</feature>
<keyword evidence="2 6" id="KW-0349">Heme</keyword>
<gene>
    <name evidence="9" type="ORF">CBP31_04895</name>
</gene>
<keyword evidence="3 6" id="KW-0479">Metal-binding</keyword>
<dbReference type="PANTHER" id="PTHR33751">
    <property type="entry name" value="CBB3-TYPE CYTOCHROME C OXIDASE SUBUNIT FIXP"/>
    <property type="match status" value="1"/>
</dbReference>
<evidence type="ECO:0000313" key="10">
    <source>
        <dbReference type="Proteomes" id="UP000243937"/>
    </source>
</evidence>
<proteinExistence type="predicted"/>
<dbReference type="GO" id="GO:0020037">
    <property type="term" value="F:heme binding"/>
    <property type="evidence" value="ECO:0007669"/>
    <property type="project" value="InterPro"/>
</dbReference>
<dbReference type="InterPro" id="IPR036909">
    <property type="entry name" value="Cyt_c-like_dom_sf"/>
</dbReference>
<dbReference type="KEGG" id="opf:CBP31_04895"/>
<dbReference type="PROSITE" id="PS51007">
    <property type="entry name" value="CYTC"/>
    <property type="match status" value="1"/>
</dbReference>
<accession>A0A1Y0D3D4</accession>
<dbReference type="EMBL" id="CP021377">
    <property type="protein sequence ID" value="ART82041.1"/>
    <property type="molecule type" value="Genomic_DNA"/>
</dbReference>
<organism evidence="9 10">
    <name type="scientific">Oceanisphaera profunda</name>
    <dbReference type="NCBI Taxonomy" id="1416627"/>
    <lineage>
        <taxon>Bacteria</taxon>
        <taxon>Pseudomonadati</taxon>
        <taxon>Pseudomonadota</taxon>
        <taxon>Gammaproteobacteria</taxon>
        <taxon>Aeromonadales</taxon>
        <taxon>Aeromonadaceae</taxon>
        <taxon>Oceanisphaera</taxon>
    </lineage>
</organism>
<protein>
    <submittedName>
        <fullName evidence="9">Cytochrome C-555</fullName>
    </submittedName>
</protein>
<dbReference type="PANTHER" id="PTHR33751:SF9">
    <property type="entry name" value="CYTOCHROME C4"/>
    <property type="match status" value="1"/>
</dbReference>
<evidence type="ECO:0000259" key="8">
    <source>
        <dbReference type="PROSITE" id="PS51007"/>
    </source>
</evidence>
<feature type="chain" id="PRO_5012914439" evidence="7">
    <location>
        <begin position="27"/>
        <end position="108"/>
    </location>
</feature>
<reference evidence="9 10" key="1">
    <citation type="journal article" date="2014" name="Int. J. Syst. Evol. Microbiol.">
        <title>Oceanisphaera profunda sp. nov., a marine bacterium isolated from deep-sea sediment, and emended description of the genus Oceanisphaera.</title>
        <authorList>
            <person name="Xu Z."/>
            <person name="Zhang X.Y."/>
            <person name="Su H.N."/>
            <person name="Yu Z.C."/>
            <person name="Liu C."/>
            <person name="Li H."/>
            <person name="Chen X.L."/>
            <person name="Song X.Y."/>
            <person name="Xie B.B."/>
            <person name="Qin Q.L."/>
            <person name="Zhou B.C."/>
            <person name="Shi M."/>
            <person name="Huang Y."/>
            <person name="Zhang Y.Z."/>
        </authorList>
    </citation>
    <scope>NUCLEOTIDE SEQUENCE [LARGE SCALE GENOMIC DNA]</scope>
    <source>
        <strain evidence="9 10">SM1222</strain>
    </source>
</reference>
<keyword evidence="5 6" id="KW-0408">Iron</keyword>
<dbReference type="OrthoDB" id="9796421at2"/>
<evidence type="ECO:0000256" key="5">
    <source>
        <dbReference type="ARBA" id="ARBA00023004"/>
    </source>
</evidence>
<dbReference type="GO" id="GO:0009055">
    <property type="term" value="F:electron transfer activity"/>
    <property type="evidence" value="ECO:0007669"/>
    <property type="project" value="InterPro"/>
</dbReference>
<dbReference type="Pfam" id="PF00034">
    <property type="entry name" value="Cytochrom_C"/>
    <property type="match status" value="1"/>
</dbReference>
<evidence type="ECO:0000313" key="9">
    <source>
        <dbReference type="EMBL" id="ART82041.1"/>
    </source>
</evidence>
<dbReference type="SUPFAM" id="SSF46626">
    <property type="entry name" value="Cytochrome c"/>
    <property type="match status" value="1"/>
</dbReference>
<evidence type="ECO:0000256" key="4">
    <source>
        <dbReference type="ARBA" id="ARBA00022982"/>
    </source>
</evidence>
<feature type="domain" description="Cytochrome c" evidence="8">
    <location>
        <begin position="28"/>
        <end position="108"/>
    </location>
</feature>
<sequence>MSKKWTSSLALSLLLGVMAQAGLAHAAGDAAAGADKVAACVACHGAEGKPTVDIYPQLAGQTAADIESALNAYKAGERTTGMAALMTPQAKNLSDQDIADIAAYYSAL</sequence>
<evidence type="ECO:0000256" key="6">
    <source>
        <dbReference type="PROSITE-ProRule" id="PRU00433"/>
    </source>
</evidence>
<dbReference type="RefSeq" id="WP_087035129.1">
    <property type="nucleotide sequence ID" value="NZ_CP021377.1"/>
</dbReference>
<keyword evidence="1" id="KW-0813">Transport</keyword>
<dbReference type="GO" id="GO:0046872">
    <property type="term" value="F:metal ion binding"/>
    <property type="evidence" value="ECO:0007669"/>
    <property type="project" value="UniProtKB-KW"/>
</dbReference>
<dbReference type="AlphaFoldDB" id="A0A1Y0D3D4"/>
<dbReference type="InterPro" id="IPR009056">
    <property type="entry name" value="Cyt_c-like_dom"/>
</dbReference>